<name>A0A381P0Z8_9ZZZZ</name>
<dbReference type="InterPro" id="IPR002539">
    <property type="entry name" value="MaoC-like_dom"/>
</dbReference>
<evidence type="ECO:0000259" key="1">
    <source>
        <dbReference type="Pfam" id="PF01575"/>
    </source>
</evidence>
<dbReference type="CDD" id="cd03450">
    <property type="entry name" value="NodN"/>
    <property type="match status" value="1"/>
</dbReference>
<organism evidence="2">
    <name type="scientific">marine metagenome</name>
    <dbReference type="NCBI Taxonomy" id="408172"/>
    <lineage>
        <taxon>unclassified sequences</taxon>
        <taxon>metagenomes</taxon>
        <taxon>ecological metagenomes</taxon>
    </lineage>
</organism>
<dbReference type="InterPro" id="IPR029069">
    <property type="entry name" value="HotDog_dom_sf"/>
</dbReference>
<accession>A0A381P0Z8</accession>
<dbReference type="Pfam" id="PF01575">
    <property type="entry name" value="MaoC_dehydratas"/>
    <property type="match status" value="1"/>
</dbReference>
<evidence type="ECO:0000313" key="2">
    <source>
        <dbReference type="EMBL" id="SUZ60605.1"/>
    </source>
</evidence>
<protein>
    <recommendedName>
        <fullName evidence="1">MaoC-like domain-containing protein</fullName>
    </recommendedName>
</protein>
<dbReference type="PANTHER" id="PTHR42993">
    <property type="entry name" value="MAOC-LIKE DEHYDRATASE DOMAIN-CONTAINING PROTEIN"/>
    <property type="match status" value="1"/>
</dbReference>
<dbReference type="EMBL" id="UINC01000754">
    <property type="protein sequence ID" value="SUZ60605.1"/>
    <property type="molecule type" value="Genomic_DNA"/>
</dbReference>
<gene>
    <name evidence="2" type="ORF">METZ01_LOCUS13459</name>
</gene>
<dbReference type="PANTHER" id="PTHR42993:SF1">
    <property type="entry name" value="MAOC-LIKE DEHYDRATASE DOMAIN-CONTAINING PROTEIN"/>
    <property type="match status" value="1"/>
</dbReference>
<dbReference type="SUPFAM" id="SSF54637">
    <property type="entry name" value="Thioesterase/thiol ester dehydrase-isomerase"/>
    <property type="match status" value="1"/>
</dbReference>
<reference evidence="2" key="1">
    <citation type="submission" date="2018-05" db="EMBL/GenBank/DDBJ databases">
        <authorList>
            <person name="Lanie J.A."/>
            <person name="Ng W.-L."/>
            <person name="Kazmierczak K.M."/>
            <person name="Andrzejewski T.M."/>
            <person name="Davidsen T.M."/>
            <person name="Wayne K.J."/>
            <person name="Tettelin H."/>
            <person name="Glass J.I."/>
            <person name="Rusch D."/>
            <person name="Podicherti R."/>
            <person name="Tsui H.-C.T."/>
            <person name="Winkler M.E."/>
        </authorList>
    </citation>
    <scope>NUCLEOTIDE SEQUENCE</scope>
</reference>
<sequence length="151" mass="16431">MPTVFDSPDDLPAAVGTHLGYTDWMEVDQTRIDLFAEATGDHQWIHVDRERAAAGPFGTTIAHGYLTLSLTNKMLPDLIRVDGISMGINYGTEKVRFPSPVPVDSRVRGGAELVSVDEVSGGYQAVIRVTVEVEGSDRPACVVDSVSRFLR</sequence>
<dbReference type="InterPro" id="IPR039375">
    <property type="entry name" value="NodN-like"/>
</dbReference>
<feature type="domain" description="MaoC-like" evidence="1">
    <location>
        <begin position="13"/>
        <end position="124"/>
    </location>
</feature>
<dbReference type="Gene3D" id="3.10.129.10">
    <property type="entry name" value="Hotdog Thioesterase"/>
    <property type="match status" value="1"/>
</dbReference>
<proteinExistence type="predicted"/>
<dbReference type="AlphaFoldDB" id="A0A381P0Z8"/>